<evidence type="ECO:0000313" key="8">
    <source>
        <dbReference type="Proteomes" id="UP000783863"/>
    </source>
</evidence>
<keyword evidence="3 4" id="KW-0067">ATP-binding</keyword>
<keyword evidence="8" id="KW-1185">Reference proteome</keyword>
<evidence type="ECO:0000256" key="1">
    <source>
        <dbReference type="ARBA" id="ARBA00022598"/>
    </source>
</evidence>
<dbReference type="InterPro" id="IPR052032">
    <property type="entry name" value="ATP-dep_AA_Ligase"/>
</dbReference>
<dbReference type="SUPFAM" id="SSF56059">
    <property type="entry name" value="Glutathione synthetase ATP-binding domain-like"/>
    <property type="match status" value="1"/>
</dbReference>
<protein>
    <submittedName>
        <fullName evidence="7">ATP-grasp domain-containing protein</fullName>
    </submittedName>
</protein>
<dbReference type="PROSITE" id="PS50975">
    <property type="entry name" value="ATP_GRASP"/>
    <property type="match status" value="1"/>
</dbReference>
<dbReference type="GO" id="GO:0046872">
    <property type="term" value="F:metal ion binding"/>
    <property type="evidence" value="ECO:0007669"/>
    <property type="project" value="InterPro"/>
</dbReference>
<evidence type="ECO:0000259" key="6">
    <source>
        <dbReference type="PROSITE" id="PS50975"/>
    </source>
</evidence>
<sequence>MATVLVTGVGGASGIGAVRALQETTTHDVVGVDMDPEAAGLYLADVGRSIPPASDDDWAVVIRDVIEQYGVDVVVPTVDEELPLLDGLPDDVPVVAPRDDVIEVTLDKYATYQRLDEAGHTVPRTWLASEADAIPESAYPLIRKPRRGRGSRGIERVETPAALSQSLSGTDRPADEVLLQAFVGGTEFTTSAVVATDDRLLAVVPKEAIEKDGSTVKGVTRDHDAVTESCRAIAETLAPGGPMNVQQIVDDEGRPHTIEINPRFSSTACLTVRAGVNELDMLVRDALGESVTPSTEFDAGVYLLRYDNHVFVDRDQVHSRVGQS</sequence>
<dbReference type="Gene3D" id="3.40.50.20">
    <property type="match status" value="1"/>
</dbReference>
<dbReference type="PANTHER" id="PTHR43585:SF2">
    <property type="entry name" value="ATP-GRASP ENZYME FSQD"/>
    <property type="match status" value="1"/>
</dbReference>
<dbReference type="Gene3D" id="3.30.1490.20">
    <property type="entry name" value="ATP-grasp fold, A domain"/>
    <property type="match status" value="1"/>
</dbReference>
<evidence type="ECO:0000256" key="3">
    <source>
        <dbReference type="ARBA" id="ARBA00022840"/>
    </source>
</evidence>
<dbReference type="PANTHER" id="PTHR43585">
    <property type="entry name" value="FUMIPYRROLE BIOSYNTHESIS PROTEIN C"/>
    <property type="match status" value="1"/>
</dbReference>
<keyword evidence="1" id="KW-0436">Ligase</keyword>
<dbReference type="AlphaFoldDB" id="A0A8J7YH24"/>
<gene>
    <name evidence="7" type="ORF">EGD98_04290</name>
</gene>
<organism evidence="7 8">
    <name type="scientific">Haloarcula salinisoli</name>
    <dbReference type="NCBI Taxonomy" id="2487746"/>
    <lineage>
        <taxon>Archaea</taxon>
        <taxon>Methanobacteriati</taxon>
        <taxon>Methanobacteriota</taxon>
        <taxon>Stenosarchaea group</taxon>
        <taxon>Halobacteria</taxon>
        <taxon>Halobacteriales</taxon>
        <taxon>Haloarculaceae</taxon>
        <taxon>Haloarcula</taxon>
    </lineage>
</organism>
<evidence type="ECO:0000313" key="7">
    <source>
        <dbReference type="EMBL" id="MBX0302889.1"/>
    </source>
</evidence>
<dbReference type="InterPro" id="IPR003806">
    <property type="entry name" value="ATP-grasp_PylC-type"/>
</dbReference>
<keyword evidence="2 4" id="KW-0547">Nucleotide-binding</keyword>
<dbReference type="Pfam" id="PF21360">
    <property type="entry name" value="PylC-like_N"/>
    <property type="match status" value="1"/>
</dbReference>
<dbReference type="Pfam" id="PF02655">
    <property type="entry name" value="ATP-grasp_3"/>
    <property type="match status" value="1"/>
</dbReference>
<dbReference type="InterPro" id="IPR048764">
    <property type="entry name" value="PylC_N"/>
</dbReference>
<dbReference type="Gene3D" id="3.30.470.20">
    <property type="entry name" value="ATP-grasp fold, B domain"/>
    <property type="match status" value="1"/>
</dbReference>
<feature type="domain" description="ATP-grasp" evidence="6">
    <location>
        <begin position="112"/>
        <end position="287"/>
    </location>
</feature>
<dbReference type="SUPFAM" id="SSF51735">
    <property type="entry name" value="NAD(P)-binding Rossmann-fold domains"/>
    <property type="match status" value="1"/>
</dbReference>
<evidence type="ECO:0000256" key="4">
    <source>
        <dbReference type="PROSITE-ProRule" id="PRU00409"/>
    </source>
</evidence>
<dbReference type="InterPro" id="IPR013815">
    <property type="entry name" value="ATP_grasp_subdomain_1"/>
</dbReference>
<evidence type="ECO:0000256" key="2">
    <source>
        <dbReference type="ARBA" id="ARBA00022741"/>
    </source>
</evidence>
<proteinExistence type="predicted"/>
<dbReference type="RefSeq" id="WP_220587117.1">
    <property type="nucleotide sequence ID" value="NZ_RKLQ01000001.1"/>
</dbReference>
<name>A0A8J7YH24_9EURY</name>
<dbReference type="EMBL" id="RKLQ01000001">
    <property type="protein sequence ID" value="MBX0302889.1"/>
    <property type="molecule type" value="Genomic_DNA"/>
</dbReference>
<accession>A0A8J7YH24</accession>
<dbReference type="InterPro" id="IPR011761">
    <property type="entry name" value="ATP-grasp"/>
</dbReference>
<dbReference type="InterPro" id="IPR036291">
    <property type="entry name" value="NAD(P)-bd_dom_sf"/>
</dbReference>
<dbReference type="Proteomes" id="UP000783863">
    <property type="component" value="Unassembled WGS sequence"/>
</dbReference>
<dbReference type="GO" id="GO:0016874">
    <property type="term" value="F:ligase activity"/>
    <property type="evidence" value="ECO:0007669"/>
    <property type="project" value="UniProtKB-KW"/>
</dbReference>
<reference evidence="7" key="1">
    <citation type="submission" date="2021-06" db="EMBL/GenBank/DDBJ databases">
        <title>Halomicroarcula sp. F24A a new haloarchaeum isolated from saline soil.</title>
        <authorList>
            <person name="Duran-Viseras A."/>
            <person name="Sanchez-Porro C."/>
            <person name="Ventosa A."/>
        </authorList>
    </citation>
    <scope>NUCLEOTIDE SEQUENCE</scope>
    <source>
        <strain evidence="7">F24A</strain>
    </source>
</reference>
<feature type="region of interest" description="Disordered" evidence="5">
    <location>
        <begin position="145"/>
        <end position="169"/>
    </location>
</feature>
<dbReference type="GO" id="GO:0005524">
    <property type="term" value="F:ATP binding"/>
    <property type="evidence" value="ECO:0007669"/>
    <property type="project" value="UniProtKB-UniRule"/>
</dbReference>
<comment type="caution">
    <text evidence="7">The sequence shown here is derived from an EMBL/GenBank/DDBJ whole genome shotgun (WGS) entry which is preliminary data.</text>
</comment>
<evidence type="ECO:0000256" key="5">
    <source>
        <dbReference type="SAM" id="MobiDB-lite"/>
    </source>
</evidence>